<organism evidence="1 2">
    <name type="scientific">Anaerotruncus colihominis DSM 17241</name>
    <dbReference type="NCBI Taxonomy" id="445972"/>
    <lineage>
        <taxon>Bacteria</taxon>
        <taxon>Bacillati</taxon>
        <taxon>Bacillota</taxon>
        <taxon>Clostridia</taxon>
        <taxon>Eubacteriales</taxon>
        <taxon>Oscillospiraceae</taxon>
        <taxon>Anaerotruncus</taxon>
    </lineage>
</organism>
<comment type="caution">
    <text evidence="1">The sequence shown here is derived from an EMBL/GenBank/DDBJ whole genome shotgun (WGS) entry which is preliminary data.</text>
</comment>
<evidence type="ECO:0000313" key="1">
    <source>
        <dbReference type="EMBL" id="EDS12204.1"/>
    </source>
</evidence>
<keyword evidence="2" id="KW-1185">Reference proteome</keyword>
<evidence type="ECO:0000313" key="2">
    <source>
        <dbReference type="Proteomes" id="UP000003803"/>
    </source>
</evidence>
<proteinExistence type="predicted"/>
<dbReference type="Proteomes" id="UP000003803">
    <property type="component" value="Unassembled WGS sequence"/>
</dbReference>
<accession>B0P8F8</accession>
<sequence>MDDPLWTVFAQHLHGIGMCLAVMNDDRQSKIARKARLRFKNRALFIARREIIMVIKPDFSDCDNLFKAAEFGKLCKVALMKSVRLVRMDAHSAVQPRPARCKLHSLYTRRKIARGVDHAADALFGQTVKQRAAVIVEFMVVVMRVGIKNIPIHIPVPFHLDIDPRRSRQTWFAGCAAG</sequence>
<dbReference type="EMBL" id="ABGD02000007">
    <property type="protein sequence ID" value="EDS12204.1"/>
    <property type="molecule type" value="Genomic_DNA"/>
</dbReference>
<reference evidence="1" key="1">
    <citation type="submission" date="2007-11" db="EMBL/GenBank/DDBJ databases">
        <authorList>
            <person name="Fulton L."/>
            <person name="Clifton S."/>
            <person name="Fulton B."/>
            <person name="Xu J."/>
            <person name="Minx P."/>
            <person name="Pepin K.H."/>
            <person name="Johnson M."/>
            <person name="Thiruvilangam P."/>
            <person name="Bhonagiri V."/>
            <person name="Nash W.E."/>
            <person name="Mardis E.R."/>
            <person name="Wilson R.K."/>
        </authorList>
    </citation>
    <scope>NUCLEOTIDE SEQUENCE [LARGE SCALE GENOMIC DNA]</scope>
    <source>
        <strain evidence="1">DSM 17241</strain>
    </source>
</reference>
<reference evidence="1" key="2">
    <citation type="submission" date="2013-09" db="EMBL/GenBank/DDBJ databases">
        <title>Draft genome sequence of Anaerotruncus colihominis(DSM 17241).</title>
        <authorList>
            <person name="Sudarsanam P."/>
            <person name="Ley R."/>
            <person name="Guruge J."/>
            <person name="Turnbaugh P.J."/>
            <person name="Mahowald M."/>
            <person name="Liep D."/>
            <person name="Gordon J."/>
        </authorList>
    </citation>
    <scope>NUCLEOTIDE SEQUENCE</scope>
    <source>
        <strain evidence="1">DSM 17241</strain>
    </source>
</reference>
<name>B0P8F8_9FIRM</name>
<dbReference type="AlphaFoldDB" id="B0P8F8"/>
<protein>
    <submittedName>
        <fullName evidence="1">Uncharacterized protein</fullName>
    </submittedName>
</protein>
<dbReference type="HOGENOM" id="CLU_1507614_0_0_9"/>
<gene>
    <name evidence="1" type="ORF">ANACOL_01047</name>
</gene>